<dbReference type="AlphaFoldDB" id="A0A0D8Y7E7"/>
<dbReference type="Proteomes" id="UP000053766">
    <property type="component" value="Unassembled WGS sequence"/>
</dbReference>
<keyword evidence="1" id="KW-0479">Metal-binding</keyword>
<dbReference type="InterPro" id="IPR017455">
    <property type="entry name" value="Znf_FYVE-rel"/>
</dbReference>
<evidence type="ECO:0000313" key="6">
    <source>
        <dbReference type="EMBL" id="KJH52127.1"/>
    </source>
</evidence>
<dbReference type="InterPro" id="IPR021565">
    <property type="entry name" value="Rbsn_Rab-bd"/>
</dbReference>
<keyword evidence="3" id="KW-0862">Zinc</keyword>
<dbReference type="SMART" id="SM00064">
    <property type="entry name" value="FYVE"/>
    <property type="match status" value="1"/>
</dbReference>
<dbReference type="InterPro" id="IPR013083">
    <property type="entry name" value="Znf_RING/FYVE/PHD"/>
</dbReference>
<dbReference type="PANTHER" id="PTHR13510:SF44">
    <property type="entry name" value="RABENOSYN-5"/>
    <property type="match status" value="1"/>
</dbReference>
<dbReference type="SUPFAM" id="SSF57903">
    <property type="entry name" value="FYVE/PHD zinc finger"/>
    <property type="match status" value="1"/>
</dbReference>
<dbReference type="Gene3D" id="3.30.40.10">
    <property type="entry name" value="Zinc/RING finger domain, C3HC4 (zinc finger)"/>
    <property type="match status" value="1"/>
</dbReference>
<dbReference type="GO" id="GO:0008270">
    <property type="term" value="F:zinc ion binding"/>
    <property type="evidence" value="ECO:0007669"/>
    <property type="project" value="UniProtKB-KW"/>
</dbReference>
<dbReference type="PROSITE" id="PS50178">
    <property type="entry name" value="ZF_FYVE"/>
    <property type="match status" value="1"/>
</dbReference>
<organism evidence="6 7">
    <name type="scientific">Dictyocaulus viviparus</name>
    <name type="common">Bovine lungworm</name>
    <dbReference type="NCBI Taxonomy" id="29172"/>
    <lineage>
        <taxon>Eukaryota</taxon>
        <taxon>Metazoa</taxon>
        <taxon>Ecdysozoa</taxon>
        <taxon>Nematoda</taxon>
        <taxon>Chromadorea</taxon>
        <taxon>Rhabditida</taxon>
        <taxon>Rhabditina</taxon>
        <taxon>Rhabditomorpha</taxon>
        <taxon>Strongyloidea</taxon>
        <taxon>Metastrongylidae</taxon>
        <taxon>Dictyocaulus</taxon>
    </lineage>
</organism>
<dbReference type="PROSITE" id="PS00028">
    <property type="entry name" value="ZINC_FINGER_C2H2_1"/>
    <property type="match status" value="1"/>
</dbReference>
<dbReference type="InterPro" id="IPR000306">
    <property type="entry name" value="Znf_FYVE"/>
</dbReference>
<dbReference type="EMBL" id="KN716170">
    <property type="protein sequence ID" value="KJH52127.1"/>
    <property type="molecule type" value="Genomic_DNA"/>
</dbReference>
<dbReference type="Pfam" id="PF01363">
    <property type="entry name" value="FYVE"/>
    <property type="match status" value="1"/>
</dbReference>
<keyword evidence="7" id="KW-1185">Reference proteome</keyword>
<dbReference type="SUPFAM" id="SSF140125">
    <property type="entry name" value="Rabenosyn-5 Rab-binding domain-like"/>
    <property type="match status" value="1"/>
</dbReference>
<evidence type="ECO:0000259" key="5">
    <source>
        <dbReference type="PROSITE" id="PS50178"/>
    </source>
</evidence>
<evidence type="ECO:0000256" key="1">
    <source>
        <dbReference type="ARBA" id="ARBA00022723"/>
    </source>
</evidence>
<dbReference type="InterPro" id="IPR052727">
    <property type="entry name" value="Rab4/Rab5_effector"/>
</dbReference>
<name>A0A0D8Y7E7_DICVI</name>
<evidence type="ECO:0000256" key="4">
    <source>
        <dbReference type="PROSITE-ProRule" id="PRU00091"/>
    </source>
</evidence>
<evidence type="ECO:0000256" key="3">
    <source>
        <dbReference type="ARBA" id="ARBA00022833"/>
    </source>
</evidence>
<evidence type="ECO:0000256" key="2">
    <source>
        <dbReference type="ARBA" id="ARBA00022771"/>
    </source>
</evidence>
<reference evidence="6 7" key="1">
    <citation type="submission" date="2013-11" db="EMBL/GenBank/DDBJ databases">
        <title>Draft genome of the bovine lungworm Dictyocaulus viviparus.</title>
        <authorList>
            <person name="Mitreva M."/>
        </authorList>
    </citation>
    <scope>NUCLEOTIDE SEQUENCE [LARGE SCALE GENOMIC DNA]</scope>
    <source>
        <strain evidence="6 7">HannoverDv2000</strain>
    </source>
</reference>
<accession>A0A0D8Y7E7</accession>
<dbReference type="InterPro" id="IPR013087">
    <property type="entry name" value="Znf_C2H2_type"/>
</dbReference>
<dbReference type="InterPro" id="IPR011011">
    <property type="entry name" value="Znf_FYVE_PHD"/>
</dbReference>
<feature type="domain" description="FYVE-type" evidence="5">
    <location>
        <begin position="175"/>
        <end position="209"/>
    </location>
</feature>
<dbReference type="Pfam" id="PF11464">
    <property type="entry name" value="Rbsn"/>
    <property type="match status" value="1"/>
</dbReference>
<evidence type="ECO:0000313" key="7">
    <source>
        <dbReference type="Proteomes" id="UP000053766"/>
    </source>
</evidence>
<dbReference type="STRING" id="29172.A0A0D8Y7E7"/>
<dbReference type="OrthoDB" id="166134at2759"/>
<dbReference type="Gene3D" id="4.10.860.20">
    <property type="entry name" value="Rabenosyn, Rab binding domain"/>
    <property type="match status" value="1"/>
</dbReference>
<sequence length="551" mass="62581">MTDAVRQGFICPFCMIDLGDFPRLQHHVDISHPERRQDHSETVINNVRGFFDKAKRGMKILDAKMSAELSQVNIGVSNSVADFANMASTVQERMNEKAKSSRLPVMIPPPPIRPEIGITRSHTQYFHKVRDSSVNESAVRTNMLIIRLDRLINESPSDPIKRKEFEREVVPWSIDSESVHCTRCAAKFGLTRRRHHCRLCGRIMCHHCSQFLSFLSARKLTNPAVAAEMLKPDIVPTSDASSSHSRRLFHITQKTTGKVVSFIGGAVSKMQTSTDGSEVSLESLLQQDAQECLRVCGPCLNDLSRREQMMEQRNPPVLAEQYETLDRMIADASAMVPGYTRMSNSINNGETMYTLEAAEDLRNRLVEKQHDIDILSQKIAAEAEKEHCGVKEGQLRRNIRIACVQILQSMVSSMVSLPTAQQYEKLVEKHKKELARQIEETRLRTTGEACNLRVSSSLPLIAPGTRSTLDIIHERPRKYLEDGWTPQQTKAYNPFMEEEDRLHPLFEQRDIIKGYLSQAATAGRLEEVEILERNLQYLEEEMVRMGLTPTV</sequence>
<gene>
    <name evidence="6" type="ORF">DICVIV_01713</name>
</gene>
<dbReference type="PANTHER" id="PTHR13510">
    <property type="entry name" value="FYVE-FINGER-CONTAINING RAB5 EFFECTOR PROTEIN RABENOSYN-5-RELATED"/>
    <property type="match status" value="1"/>
</dbReference>
<protein>
    <submittedName>
        <fullName evidence="6">FYVE zinc finger</fullName>
    </submittedName>
</protein>
<keyword evidence="2 4" id="KW-0863">Zinc-finger</keyword>
<reference evidence="7" key="2">
    <citation type="journal article" date="2016" name="Sci. Rep.">
        <title>Dictyocaulus viviparus genome, variome and transcriptome elucidate lungworm biology and support future intervention.</title>
        <authorList>
            <person name="McNulty S.N."/>
            <person name="Strube C."/>
            <person name="Rosa B.A."/>
            <person name="Martin J.C."/>
            <person name="Tyagi R."/>
            <person name="Choi Y.J."/>
            <person name="Wang Q."/>
            <person name="Hallsworth Pepin K."/>
            <person name="Zhang X."/>
            <person name="Ozersky P."/>
            <person name="Wilson R.K."/>
            <person name="Sternberg P.W."/>
            <person name="Gasser R.B."/>
            <person name="Mitreva M."/>
        </authorList>
    </citation>
    <scope>NUCLEOTIDE SEQUENCE [LARGE SCALE GENOMIC DNA]</scope>
    <source>
        <strain evidence="7">HannoverDv2000</strain>
    </source>
</reference>
<dbReference type="InterPro" id="IPR036531">
    <property type="entry name" value="Rbsn_Rab-bd_sf"/>
</dbReference>
<proteinExistence type="predicted"/>